<dbReference type="EMBL" id="WJXW01000015">
    <property type="protein sequence ID" value="KAF9729989.1"/>
    <property type="molecule type" value="Genomic_DNA"/>
</dbReference>
<dbReference type="InterPro" id="IPR004875">
    <property type="entry name" value="DDE_SF_endonuclease_dom"/>
</dbReference>
<accession>A0A9P6G6X8</accession>
<protein>
    <submittedName>
        <fullName evidence="4">Transposase</fullName>
    </submittedName>
</protein>
<proteinExistence type="predicted"/>
<name>A0A9P6G6X8_9PLEO</name>
<dbReference type="GO" id="GO:0005634">
    <property type="term" value="C:nucleus"/>
    <property type="evidence" value="ECO:0007669"/>
    <property type="project" value="TreeGrafter"/>
</dbReference>
<dbReference type="OrthoDB" id="4357141at2759"/>
<evidence type="ECO:0000259" key="3">
    <source>
        <dbReference type="PROSITE" id="PS51253"/>
    </source>
</evidence>
<dbReference type="Pfam" id="PF03184">
    <property type="entry name" value="DDE_1"/>
    <property type="match status" value="1"/>
</dbReference>
<feature type="region of interest" description="Disordered" evidence="2">
    <location>
        <begin position="513"/>
        <end position="564"/>
    </location>
</feature>
<comment type="caution">
    <text evidence="4">The sequence shown here is derived from an EMBL/GenBank/DDBJ whole genome shotgun (WGS) entry which is preliminary data.</text>
</comment>
<dbReference type="PANTHER" id="PTHR19303">
    <property type="entry name" value="TRANSPOSON"/>
    <property type="match status" value="1"/>
</dbReference>
<organism evidence="4 5">
    <name type="scientific">Paraphaeosphaeria minitans</name>
    <dbReference type="NCBI Taxonomy" id="565426"/>
    <lineage>
        <taxon>Eukaryota</taxon>
        <taxon>Fungi</taxon>
        <taxon>Dikarya</taxon>
        <taxon>Ascomycota</taxon>
        <taxon>Pezizomycotina</taxon>
        <taxon>Dothideomycetes</taxon>
        <taxon>Pleosporomycetidae</taxon>
        <taxon>Pleosporales</taxon>
        <taxon>Massarineae</taxon>
        <taxon>Didymosphaeriaceae</taxon>
        <taxon>Paraphaeosphaeria</taxon>
    </lineage>
</organism>
<dbReference type="AlphaFoldDB" id="A0A9P6G6X8"/>
<feature type="compositionally biased region" description="Basic and acidic residues" evidence="2">
    <location>
        <begin position="530"/>
        <end position="547"/>
    </location>
</feature>
<sequence>MTDKESLILAQEIPAGINKSYRSRADHGGVAVSTLIHRALGRRSMKAKAQSQQYLTPWEEEALAKFLLQMANLGFPVRVKFIPSLAYRLTLHRPASARPSKPPHPNWTLAFRKRHPELQVKMVKALDWNRHDKNIYPKITRWFEVIGEVLRDPAILAENVYNMDETGVMLSMLRSIKVFVGKDDKRNYRGARVKRTTVTAIECISADGRYLNPMIIWPATTHRTNWTTFPTPGWHYACSESGYTDSYISLQWLKRIFDPETRERADGKPRVLICDGFGTHETLEILEFCLDSNIILCRLPSHTSHKLQPCDVSVFAPLKDAYREQFERLERGGVNTIGKQHFTSLYSRARADAFTPRNIRAGFSACGLFPFNPDRVLRGIPKPQEDQVLLSASSNSQEIVQPPLTPITPVTPLTPVTTEGLVSLQNIIVNKDAQDLDERSKCSLQNHLDRISKAAHLAFSRGILQRDQIKFLMQVNDEAKVRKATQSIVLAKGKGEGKVMGFEDLEEARRKRAEQKALQEAKGKGKCGRKNKDSLEDKEAEEERHEAGASSAAKRGRKRKATSDIERVQAKIATQSEALDENILGGGTERDELVTEWRAPEAPMLHNRFA</sequence>
<dbReference type="InterPro" id="IPR006600">
    <property type="entry name" value="HTH_CenpB_DNA-bd_dom"/>
</dbReference>
<evidence type="ECO:0000256" key="1">
    <source>
        <dbReference type="ARBA" id="ARBA00023125"/>
    </source>
</evidence>
<reference evidence="4" key="1">
    <citation type="journal article" date="2020" name="Mol. Plant Microbe Interact.">
        <title>Genome Sequence of the Biocontrol Agent Coniothyrium minitans strain Conio (IMI 134523).</title>
        <authorList>
            <person name="Patel D."/>
            <person name="Shittu T.A."/>
            <person name="Baroncelli R."/>
            <person name="Muthumeenakshi S."/>
            <person name="Osborne T.H."/>
            <person name="Janganan T.K."/>
            <person name="Sreenivasaprasad S."/>
        </authorList>
    </citation>
    <scope>NUCLEOTIDE SEQUENCE</scope>
    <source>
        <strain evidence="4">Conio</strain>
    </source>
</reference>
<dbReference type="PANTHER" id="PTHR19303:SF74">
    <property type="entry name" value="POGO TRANSPOSABLE ELEMENT WITH KRAB DOMAIN"/>
    <property type="match status" value="1"/>
</dbReference>
<feature type="domain" description="HTH CENPB-type" evidence="3">
    <location>
        <begin position="47"/>
        <end position="121"/>
    </location>
</feature>
<dbReference type="Gene3D" id="3.30.420.10">
    <property type="entry name" value="Ribonuclease H-like superfamily/Ribonuclease H"/>
    <property type="match status" value="1"/>
</dbReference>
<dbReference type="InterPro" id="IPR036397">
    <property type="entry name" value="RNaseH_sf"/>
</dbReference>
<feature type="compositionally biased region" description="Basic and acidic residues" evidence="2">
    <location>
        <begin position="588"/>
        <end position="599"/>
    </location>
</feature>
<feature type="compositionally biased region" description="Basic and acidic residues" evidence="2">
    <location>
        <begin position="514"/>
        <end position="523"/>
    </location>
</feature>
<evidence type="ECO:0000313" key="5">
    <source>
        <dbReference type="Proteomes" id="UP000756921"/>
    </source>
</evidence>
<feature type="region of interest" description="Disordered" evidence="2">
    <location>
        <begin position="579"/>
        <end position="610"/>
    </location>
</feature>
<dbReference type="InterPro" id="IPR050863">
    <property type="entry name" value="CenT-Element_Derived"/>
</dbReference>
<evidence type="ECO:0000256" key="2">
    <source>
        <dbReference type="SAM" id="MobiDB-lite"/>
    </source>
</evidence>
<dbReference type="GO" id="GO:0003677">
    <property type="term" value="F:DNA binding"/>
    <property type="evidence" value="ECO:0007669"/>
    <property type="project" value="UniProtKB-KW"/>
</dbReference>
<keyword evidence="1" id="KW-0238">DNA-binding</keyword>
<evidence type="ECO:0000313" key="4">
    <source>
        <dbReference type="EMBL" id="KAF9729989.1"/>
    </source>
</evidence>
<dbReference type="PROSITE" id="PS51253">
    <property type="entry name" value="HTH_CENPB"/>
    <property type="match status" value="1"/>
</dbReference>
<gene>
    <name evidence="4" type="ORF">PMIN01_11922</name>
</gene>
<dbReference type="Proteomes" id="UP000756921">
    <property type="component" value="Unassembled WGS sequence"/>
</dbReference>
<keyword evidence="5" id="KW-1185">Reference proteome</keyword>